<dbReference type="Pfam" id="PF09497">
    <property type="entry name" value="Med12"/>
    <property type="match status" value="1"/>
</dbReference>
<dbReference type="EMBL" id="JAFCIX010000065">
    <property type="protein sequence ID" value="KAH6599443.1"/>
    <property type="molecule type" value="Genomic_DNA"/>
</dbReference>
<feature type="region of interest" description="Disordered" evidence="13">
    <location>
        <begin position="1"/>
        <end position="26"/>
    </location>
</feature>
<evidence type="ECO:0000313" key="15">
    <source>
        <dbReference type="EMBL" id="KAH6599443.1"/>
    </source>
</evidence>
<accession>A0ABQ8FMJ9</accession>
<dbReference type="Proteomes" id="UP001648503">
    <property type="component" value="Unassembled WGS sequence"/>
</dbReference>
<name>A0ABQ8FMJ9_9FUNG</name>
<dbReference type="InterPro" id="IPR057344">
    <property type="entry name" value="ARM_SRB8"/>
</dbReference>
<evidence type="ECO:0000256" key="1">
    <source>
        <dbReference type="ARBA" id="ARBA00004123"/>
    </source>
</evidence>
<keyword evidence="8" id="KW-0804">Transcription</keyword>
<comment type="similarity">
    <text evidence="2">Belongs to the Mediator complex subunit 12 family.</text>
</comment>
<evidence type="ECO:0000256" key="6">
    <source>
        <dbReference type="ARBA" id="ARBA00023015"/>
    </source>
</evidence>
<feature type="domain" description="Mediator complex subunit Med12" evidence="14">
    <location>
        <begin position="325"/>
        <end position="387"/>
    </location>
</feature>
<evidence type="ECO:0000259" key="14">
    <source>
        <dbReference type="SMART" id="SM01281"/>
    </source>
</evidence>
<keyword evidence="7" id="KW-0010">Activator</keyword>
<keyword evidence="16" id="KW-1185">Reference proteome</keyword>
<dbReference type="Pfam" id="PF25326">
    <property type="entry name" value="ARM_SRB8"/>
    <property type="match status" value="1"/>
</dbReference>
<evidence type="ECO:0000256" key="5">
    <source>
        <dbReference type="ARBA" id="ARBA00022491"/>
    </source>
</evidence>
<evidence type="ECO:0000256" key="3">
    <source>
        <dbReference type="ARBA" id="ARBA00011629"/>
    </source>
</evidence>
<feature type="region of interest" description="Disordered" evidence="13">
    <location>
        <begin position="2010"/>
        <end position="2039"/>
    </location>
</feature>
<keyword evidence="9" id="KW-0539">Nucleus</keyword>
<gene>
    <name evidence="15" type="ORF">BASA50_003038</name>
</gene>
<sequence>MSGSHGQDHRNHGRNPAFSSLTSPTIPPYPNALLEFQQFNDRTDLHQQIRSTMVSDPDVAAIAAAAAAARNSYEMTGSLNLTHMRQMPPFQPAVPQSRMQSVHHSVPHHNVAGATTTTTTTTTTATTATTATAQPSHNTHAPQMNLPLKPQIFQPQLLHHIQQQQFQQQQQQQLQLKQQRLAQQQQLQLQRQQQQQLHLQKQLQQRVSPPQHPAAALDALASGLKPLQKFENRPPVDKLLLRSGGPDYADIYLQRPDQLEDKFDENTVKMGYTDKPPVQSEILSAFESIRILDHLSRKGVLLNMTTFASTILTAQSETQFPKESQFVIPKRTSTAPKARDNWIDDLVSGVSLSEMSKSIPFGLKLDRMLEILHQKQVPLMRATWAIKMIGVIDLAASSRASQVESHLDTSFSYTAIVIAFIQKQISEVALPAIATPQLSLVRSQKRTPSKEAVAAAAEAAAIKRISPEQRRDFISRWNYLVRLCVQQYEEGLLDQASFLKKSLEILKNSNFSQTMFAITLVSVFLEKMARSRALMRLLLSICLKKLKRLKPHLESSGSAQEQHTQLVSLLQRGYTYAPDSFVSAGLWGQLEEFTAVIFAGENQTRAEIKSRNSWLLNPGSLLPTKLENMEMTLRSIDRYTNYSQLYESWDGFFDGFSDPSVSLRYLCEWTFRDPLSSQDHRVFVASRLVADCHDSILEGSLDVGSQNQVHTDFARFLFDVLDKYILHQPHGCEGQFRLYMFFSQLEQLQVFSIQKYIQRLVARGDLEESSSLFPKYESFLHGYPLHCADAGHGRTLADNVNGDPSSSSSDGGHIRDVLEYITRIDTERRVRDALLYQTVKGQIVSRLPRMFAHGDCVDTTRDPPVRDYTPDPILAMPDLLLTSNLVLLPPLWRTRLSLWLKQSVVHFIVKAQEIGINNWKTVSTPGNSIMTDHQLAFIIFVFESTCDYQSLLEVILWLINKTTERSIYRSIVFALERHQCIFHAMSCAQLIFDTLFEKHQAIRKRGTGLDPHILGHLSSLLSHGLCEAEADVVKMLESDRAIPLKGGASKDVPAEFRDLRDVKDDRQSISNAVSSLIWRFQGKQEALAKLFKYSVMLLQRQSTLMPGAGFRRRVSLTVEVLREIADRNQSLNAYISDYYRDTYLVSKPLTTTLPGLELLITVDSGPSVWSLSFIVQLVASRVCSLQRFLDDFVIPTITKAKSNSVLLNTASFSNLVSNLVYLLSILFISTESLELHPNIALSLQHYQYLETLRLTDMRTSTCLSRVFQLLQSLCFIRSRLMSNTTSIRNASQDQLISGINTLSTHLLERPGWFKQACASDRSWLSFDLSRAFVDAKRQFPQDSVALDYVLQCTHVVFKALWDDDSFDGFSNTPVEAPFDISAFEISFGRIVRLSTVRNCDRAEYLMSLTLELLHLHQSLHASGAISVTLTSYLASAEGAAASRHDLAESYSKCWDSLVNVCFQEISKRECIDLYRLLPKMRWEFLKRLVVRSQQLMESVHSILPATTTTNVASTYSTSISGTAASTPPDGVVDMEILVLDIVAIRRFGEFVSQIGVCMCHRLREVRKAKASGKGAAKQAEDAYLGDISSLAAFILRDLMWFQENVKSFDLMVDTQISLGQAQRGTSTTHSAMSGFPPATSAIQDQVLLTHVQEILVARLTLVKTLAPVIIDNPTHFQIVLLLQSLVRLLTSKLVTHMSETSRLFQITLDVVSWLMEDIPKSLNKGIFTWLCKSRQELTLPPPAGDRVDRILPFLDHNRHVSDLVTRHSSGGLLPRDMSLTTSASASSTPIWKSAQLSGSATSAGAQSVTISPNSTSHSLDIANNAQPVDLKGAVALPASRNRVDRYHFLPWKWLEDPGDVAVQQRRPAPSMCWASTSILSPLNNAPISFNVFGARVLHPSETAYLQLHSHGWISQGPSHQKHYCRSRSAIAAPESGVVPSAGPLPFVEIISPTPDTTLPLPSAATAIDNPDATLPKLGMTHSGDSQTAMEIDADLSLVPAGGAAVAAALSNSNTAAGPKEKRKSMDSVTSSPKQSKRRR</sequence>
<evidence type="ECO:0000256" key="8">
    <source>
        <dbReference type="ARBA" id="ARBA00023163"/>
    </source>
</evidence>
<dbReference type="SMART" id="SM01281">
    <property type="entry name" value="Med12"/>
    <property type="match status" value="1"/>
</dbReference>
<comment type="caution">
    <text evidence="15">The sequence shown here is derived from an EMBL/GenBank/DDBJ whole genome shotgun (WGS) entry which is preliminary data.</text>
</comment>
<keyword evidence="6" id="KW-0805">Transcription regulation</keyword>
<comment type="subcellular location">
    <subcellularLocation>
        <location evidence="1">Nucleus</location>
    </subcellularLocation>
</comment>
<comment type="subunit">
    <text evidence="3">Component of the SRB8-11 complex, which itself associates with the Mediator complex.</text>
</comment>
<evidence type="ECO:0000313" key="16">
    <source>
        <dbReference type="Proteomes" id="UP001648503"/>
    </source>
</evidence>
<protein>
    <recommendedName>
        <fullName evidence="4">Mediator of RNA polymerase II transcription subunit 12</fullName>
    </recommendedName>
    <alternativeName>
        <fullName evidence="11">Mediator complex subunit 12</fullName>
    </alternativeName>
</protein>
<keyword evidence="12" id="KW-0175">Coiled coil</keyword>
<evidence type="ECO:0000256" key="7">
    <source>
        <dbReference type="ARBA" id="ARBA00023159"/>
    </source>
</evidence>
<evidence type="ECO:0000256" key="12">
    <source>
        <dbReference type="SAM" id="Coils"/>
    </source>
</evidence>
<evidence type="ECO:0000256" key="9">
    <source>
        <dbReference type="ARBA" id="ARBA00023242"/>
    </source>
</evidence>
<keyword evidence="5" id="KW-0678">Repressor</keyword>
<evidence type="ECO:0000256" key="4">
    <source>
        <dbReference type="ARBA" id="ARBA00019622"/>
    </source>
</evidence>
<proteinExistence type="inferred from homology"/>
<evidence type="ECO:0000256" key="13">
    <source>
        <dbReference type="SAM" id="MobiDB-lite"/>
    </source>
</evidence>
<feature type="coiled-coil region" evidence="12">
    <location>
        <begin position="167"/>
        <end position="202"/>
    </location>
</feature>
<feature type="compositionally biased region" description="Basic and acidic residues" evidence="13">
    <location>
        <begin position="1"/>
        <end position="10"/>
    </location>
</feature>
<evidence type="ECO:0000256" key="10">
    <source>
        <dbReference type="ARBA" id="ARBA00025661"/>
    </source>
</evidence>
<reference evidence="15 16" key="1">
    <citation type="submission" date="2021-02" db="EMBL/GenBank/DDBJ databases">
        <title>Variation within the Batrachochytrium salamandrivorans European outbreak.</title>
        <authorList>
            <person name="Kelly M."/>
            <person name="Pasmans F."/>
            <person name="Shea T.P."/>
            <person name="Munoz J.F."/>
            <person name="Carranza S."/>
            <person name="Cuomo C.A."/>
            <person name="Martel A."/>
        </authorList>
    </citation>
    <scope>NUCLEOTIDE SEQUENCE [LARGE SCALE GENOMIC DNA]</scope>
    <source>
        <strain evidence="15 16">AMFP18/2</strain>
    </source>
</reference>
<evidence type="ECO:0000256" key="11">
    <source>
        <dbReference type="ARBA" id="ARBA00032010"/>
    </source>
</evidence>
<organism evidence="15 16">
    <name type="scientific">Batrachochytrium salamandrivorans</name>
    <dbReference type="NCBI Taxonomy" id="1357716"/>
    <lineage>
        <taxon>Eukaryota</taxon>
        <taxon>Fungi</taxon>
        <taxon>Fungi incertae sedis</taxon>
        <taxon>Chytridiomycota</taxon>
        <taxon>Chytridiomycota incertae sedis</taxon>
        <taxon>Chytridiomycetes</taxon>
        <taxon>Rhizophydiales</taxon>
        <taxon>Rhizophydiales incertae sedis</taxon>
        <taxon>Batrachochytrium</taxon>
    </lineage>
</organism>
<comment type="function">
    <text evidence="10">Component of the SRB8-11 complex. The SRB8-11 complex is a regulatory module of the Mediator complex which is itself involved in regulation of basal and activated RNA polymerase II-dependent transcription. The SRB8-11 complex may be involved in the transcriptional repression of a subset of genes regulated by Mediator. It may inhibit the association of the Mediator complex with RNA polymerase II to form the holoenzyme complex.</text>
</comment>
<dbReference type="PANTHER" id="PTHR46567:SF1">
    <property type="entry name" value="MEDIATOR OF RNA POLYMERASE II TRANSCRIPTION SUBUNIT 12"/>
    <property type="match status" value="1"/>
</dbReference>
<dbReference type="PANTHER" id="PTHR46567">
    <property type="entry name" value="MEDIATOR OF RNA POLYMERASE II TRANSCRIPTION SUBUNIT 12"/>
    <property type="match status" value="1"/>
</dbReference>
<dbReference type="InterPro" id="IPR019035">
    <property type="entry name" value="Mediator_Med12"/>
</dbReference>
<evidence type="ECO:0000256" key="2">
    <source>
        <dbReference type="ARBA" id="ARBA00010289"/>
    </source>
</evidence>